<accession>A0A5N3UXH4</accession>
<comment type="subcellular location">
    <subcellularLocation>
        <location evidence="1">Cell membrane</location>
    </subcellularLocation>
</comment>
<dbReference type="Pfam" id="PF07686">
    <property type="entry name" value="V-set"/>
    <property type="match status" value="1"/>
</dbReference>
<dbReference type="GO" id="GO:0042101">
    <property type="term" value="C:T cell receptor complex"/>
    <property type="evidence" value="ECO:0007669"/>
    <property type="project" value="UniProtKB-KW"/>
</dbReference>
<sequence>MERNTLTASWLIPWLHLGRNSLLTVEQRPASLWIQEGESANFTCSFLSSSFYALHWEMGQMGTDGNRWEPAKGLKNLFVVSINGDEKKRGRVRGTLSTKEGDSSMYIGGSQPEDSATYPCTSTQCSSAPCSPHPNLGLLPLWDQRRGRVIVGRKREIQ</sequence>
<dbReference type="PANTHER" id="PTHR19339:SF0">
    <property type="entry name" value="T CELL RECEPTOR ALPHA VARIABLE 41"/>
    <property type="match status" value="1"/>
</dbReference>
<dbReference type="SUPFAM" id="SSF48726">
    <property type="entry name" value="Immunoglobulin"/>
    <property type="match status" value="1"/>
</dbReference>
<keyword evidence="6" id="KW-0325">Glycoprotein</keyword>
<protein>
    <recommendedName>
        <fullName evidence="9">Ig-like domain-containing protein</fullName>
    </recommendedName>
</protein>
<evidence type="ECO:0000256" key="7">
    <source>
        <dbReference type="ARBA" id="ARBA00038651"/>
    </source>
</evidence>
<keyword evidence="8" id="KW-1279">T cell receptor</keyword>
<dbReference type="InterPro" id="IPR007110">
    <property type="entry name" value="Ig-like_dom"/>
</dbReference>
<evidence type="ECO:0000256" key="8">
    <source>
        <dbReference type="ARBA" id="ARBA00043266"/>
    </source>
</evidence>
<keyword evidence="11" id="KW-1185">Reference proteome</keyword>
<evidence type="ECO:0000256" key="3">
    <source>
        <dbReference type="ARBA" id="ARBA00022729"/>
    </source>
</evidence>
<dbReference type="EMBL" id="VCEA01000003">
    <property type="protein sequence ID" value="KAB0341543.1"/>
    <property type="molecule type" value="Genomic_DNA"/>
</dbReference>
<proteinExistence type="predicted"/>
<dbReference type="Proteomes" id="UP000326458">
    <property type="component" value="Unassembled WGS sequence"/>
</dbReference>
<evidence type="ECO:0000256" key="6">
    <source>
        <dbReference type="ARBA" id="ARBA00023180"/>
    </source>
</evidence>
<evidence type="ECO:0000256" key="4">
    <source>
        <dbReference type="ARBA" id="ARBA00023136"/>
    </source>
</evidence>
<dbReference type="PROSITE" id="PS50835">
    <property type="entry name" value="IG_LIKE"/>
    <property type="match status" value="1"/>
</dbReference>
<evidence type="ECO:0000256" key="2">
    <source>
        <dbReference type="ARBA" id="ARBA00022475"/>
    </source>
</evidence>
<comment type="caution">
    <text evidence="10">The sequence shown here is derived from an EMBL/GenBank/DDBJ whole genome shotgun (WGS) entry which is preliminary data.</text>
</comment>
<keyword evidence="3" id="KW-0732">Signal</keyword>
<evidence type="ECO:0000259" key="9">
    <source>
        <dbReference type="PROSITE" id="PS50835"/>
    </source>
</evidence>
<reference evidence="10 11" key="1">
    <citation type="submission" date="2019-06" db="EMBL/GenBank/DDBJ databases">
        <title>Discovery of a novel chromosome fission-fusion reversal in muntjac.</title>
        <authorList>
            <person name="Mudd A.B."/>
            <person name="Bredeson J.V."/>
            <person name="Baum R."/>
            <person name="Hockemeyer D."/>
            <person name="Rokhsar D.S."/>
        </authorList>
    </citation>
    <scope>NUCLEOTIDE SEQUENCE [LARGE SCALE GENOMIC DNA]</scope>
    <source>
        <strain evidence="10">UTSW_UCB_Mm</strain>
        <tissue evidence="10">Fibroblast cell line</tissue>
    </source>
</reference>
<comment type="subunit">
    <text evidence="7">Alpha-beta TR is a heterodimer composed of an alpha and beta chain; disulfide-linked. The alpha-beta TR is associated with the transmembrane signaling CD3 coreceptor proteins to form the TR-CD3 (TcR or TCR). The assembly of alpha-beta TR heterodimers with CD3 occurs in the endoplasmic reticulum where a single alpha-beta TR heterodimer associates with one CD3D-CD3E heterodimer, one CD3G-CD3E heterodimer and one CD247 homodimer forming a stable octameric structure. CD3D-CD3E and CD3G-CD3E heterodimers preferentially associate with TR alpha and TR beta chains, respectively. The association of the CD247 homodimer is the last step of TcR assembly in the endoplasmic reticulum and is required for transport to the cell surface.</text>
</comment>
<keyword evidence="8" id="KW-1064">Adaptive immunity</keyword>
<feature type="domain" description="Ig-like" evidence="9">
    <location>
        <begin position="13"/>
        <end position="137"/>
    </location>
</feature>
<dbReference type="InterPro" id="IPR051896">
    <property type="entry name" value="TCR_alpha_variable"/>
</dbReference>
<gene>
    <name evidence="10" type="ORF">FD754_018469</name>
</gene>
<dbReference type="Gene3D" id="2.60.40.10">
    <property type="entry name" value="Immunoglobulins"/>
    <property type="match status" value="1"/>
</dbReference>
<keyword evidence="5" id="KW-1015">Disulfide bond</keyword>
<evidence type="ECO:0000256" key="1">
    <source>
        <dbReference type="ARBA" id="ARBA00004236"/>
    </source>
</evidence>
<dbReference type="PANTHER" id="PTHR19339">
    <property type="entry name" value="T CELL RECEPTOR ALPHA VARIABLE 39"/>
    <property type="match status" value="1"/>
</dbReference>
<keyword evidence="8" id="KW-0391">Immunity</keyword>
<dbReference type="InterPro" id="IPR013106">
    <property type="entry name" value="Ig_V-set"/>
</dbReference>
<dbReference type="InterPro" id="IPR036179">
    <property type="entry name" value="Ig-like_dom_sf"/>
</dbReference>
<evidence type="ECO:0000313" key="11">
    <source>
        <dbReference type="Proteomes" id="UP000326458"/>
    </source>
</evidence>
<dbReference type="AlphaFoldDB" id="A0A5N3UXH4"/>
<evidence type="ECO:0000313" key="10">
    <source>
        <dbReference type="EMBL" id="KAB0341543.1"/>
    </source>
</evidence>
<dbReference type="InterPro" id="IPR013783">
    <property type="entry name" value="Ig-like_fold"/>
</dbReference>
<keyword evidence="2" id="KW-1003">Cell membrane</keyword>
<keyword evidence="4" id="KW-0472">Membrane</keyword>
<name>A0A5N3UXH4_MUNMU</name>
<evidence type="ECO:0000256" key="5">
    <source>
        <dbReference type="ARBA" id="ARBA00023157"/>
    </source>
</evidence>
<organism evidence="10 11">
    <name type="scientific">Muntiacus muntjak</name>
    <name type="common">Barking deer</name>
    <name type="synonym">Indian muntjac</name>
    <dbReference type="NCBI Taxonomy" id="9888"/>
    <lineage>
        <taxon>Eukaryota</taxon>
        <taxon>Metazoa</taxon>
        <taxon>Chordata</taxon>
        <taxon>Craniata</taxon>
        <taxon>Vertebrata</taxon>
        <taxon>Euteleostomi</taxon>
        <taxon>Mammalia</taxon>
        <taxon>Eutheria</taxon>
        <taxon>Laurasiatheria</taxon>
        <taxon>Artiodactyla</taxon>
        <taxon>Ruminantia</taxon>
        <taxon>Pecora</taxon>
        <taxon>Cervidae</taxon>
        <taxon>Muntiacinae</taxon>
        <taxon>Muntiacus</taxon>
    </lineage>
</organism>